<organism evidence="2 3">
    <name type="scientific">Siphonobacter curvatus</name>
    <dbReference type="NCBI Taxonomy" id="2094562"/>
    <lineage>
        <taxon>Bacteria</taxon>
        <taxon>Pseudomonadati</taxon>
        <taxon>Bacteroidota</taxon>
        <taxon>Cytophagia</taxon>
        <taxon>Cytophagales</taxon>
        <taxon>Cytophagaceae</taxon>
        <taxon>Siphonobacter</taxon>
    </lineage>
</organism>
<keyword evidence="3" id="KW-1185">Reference proteome</keyword>
<feature type="transmembrane region" description="Helical" evidence="1">
    <location>
        <begin position="248"/>
        <end position="267"/>
    </location>
</feature>
<evidence type="ECO:0000313" key="3">
    <source>
        <dbReference type="Proteomes" id="UP000239590"/>
    </source>
</evidence>
<feature type="transmembrane region" description="Helical" evidence="1">
    <location>
        <begin position="369"/>
        <end position="390"/>
    </location>
</feature>
<feature type="transmembrane region" description="Helical" evidence="1">
    <location>
        <begin position="212"/>
        <end position="228"/>
    </location>
</feature>
<proteinExistence type="predicted"/>
<feature type="transmembrane region" description="Helical" evidence="1">
    <location>
        <begin position="148"/>
        <end position="168"/>
    </location>
</feature>
<evidence type="ECO:0000313" key="2">
    <source>
        <dbReference type="EMBL" id="PQA58537.1"/>
    </source>
</evidence>
<sequence>MPSTISKNSISSTWIVFVSLIPISLFFYTFFAYVTNIPFQDDYDALLEPVTKFTQLSPFSWKEFIHIIWVQDDERRIVVDRVAATLIYLINGHLDLRIQMFIGLLSLLGFLFLFYTIIKEAQLPVLLVVAASFLLFHIQYYEAIYWGMIPLQHIVVHFFALLSAYYLYKPKASHLTLALGAAILAILSDVSGTFVLPTGLVLLLLQHRWKHAGIWVLVIGGMIALYYYQLVVPAYRPKLSDNLQHPWLILYNLLSFSGLSADLNTVLPFKLRSGLIMATGLSFWCIVIYSAFFFIKPSFQHAKVAYPRWKITLWGGLIHFSITILAFAVGRAMEGTQAVLISRYKHMGFIWLILISILVFSQLRPTLRWARIWTILSVFVCFFSYFEYLAPLDYYYKERNTDMYGWENNRALPSSPIYLSLQSAVDTITTQSIRAGVYDLPNDYFFEMPYQVSADLFTLETKQMGHALVFTNEQFIRSVHKNDGAYILLKNASQSHYIPTRQKRYSLKSFVSSLGKHYYANGFHGSFPVEYLQPNTQYQVWVVVIHGGVKVLHPTTYRLNALPNFAVRISQS</sequence>
<accession>A0A2S7ILD9</accession>
<dbReference type="Proteomes" id="UP000239590">
    <property type="component" value="Unassembled WGS sequence"/>
</dbReference>
<feature type="transmembrane region" description="Helical" evidence="1">
    <location>
        <begin position="123"/>
        <end position="141"/>
    </location>
</feature>
<keyword evidence="1" id="KW-1133">Transmembrane helix</keyword>
<feature type="transmembrane region" description="Helical" evidence="1">
    <location>
        <begin position="274"/>
        <end position="295"/>
    </location>
</feature>
<dbReference type="RefSeq" id="WP_104709746.1">
    <property type="nucleotide sequence ID" value="NZ_PTRA01000001.1"/>
</dbReference>
<feature type="transmembrane region" description="Helical" evidence="1">
    <location>
        <begin position="311"/>
        <end position="332"/>
    </location>
</feature>
<name>A0A2S7ILD9_9BACT</name>
<feature type="transmembrane region" description="Helical" evidence="1">
    <location>
        <begin position="344"/>
        <end position="363"/>
    </location>
</feature>
<dbReference type="AlphaFoldDB" id="A0A2S7ILD9"/>
<keyword evidence="1" id="KW-0812">Transmembrane</keyword>
<feature type="transmembrane region" description="Helical" evidence="1">
    <location>
        <begin position="12"/>
        <end position="34"/>
    </location>
</feature>
<comment type="caution">
    <text evidence="2">The sequence shown here is derived from an EMBL/GenBank/DDBJ whole genome shotgun (WGS) entry which is preliminary data.</text>
</comment>
<evidence type="ECO:0008006" key="4">
    <source>
        <dbReference type="Google" id="ProtNLM"/>
    </source>
</evidence>
<dbReference type="EMBL" id="PTRA01000001">
    <property type="protein sequence ID" value="PQA58537.1"/>
    <property type="molecule type" value="Genomic_DNA"/>
</dbReference>
<protein>
    <recommendedName>
        <fullName evidence="4">Glycosyltransferase RgtA/B/C/D-like domain-containing protein</fullName>
    </recommendedName>
</protein>
<evidence type="ECO:0000256" key="1">
    <source>
        <dbReference type="SAM" id="Phobius"/>
    </source>
</evidence>
<feature type="transmembrane region" description="Helical" evidence="1">
    <location>
        <begin position="180"/>
        <end position="205"/>
    </location>
</feature>
<reference evidence="3" key="1">
    <citation type="submission" date="2018-02" db="EMBL/GenBank/DDBJ databases">
        <title>Genome sequencing of Solimonas sp. HR-BB.</title>
        <authorList>
            <person name="Lee Y."/>
            <person name="Jeon C.O."/>
        </authorList>
    </citation>
    <scope>NUCLEOTIDE SEQUENCE [LARGE SCALE GENOMIC DNA]</scope>
    <source>
        <strain evidence="3">HR-U</strain>
    </source>
</reference>
<dbReference type="OrthoDB" id="919207at2"/>
<keyword evidence="1" id="KW-0472">Membrane</keyword>
<gene>
    <name evidence="2" type="ORF">C5O19_02375</name>
</gene>
<feature type="transmembrane region" description="Helical" evidence="1">
    <location>
        <begin position="98"/>
        <end position="117"/>
    </location>
</feature>